<dbReference type="SUPFAM" id="SSF53448">
    <property type="entry name" value="Nucleotide-diphospho-sugar transferases"/>
    <property type="match status" value="1"/>
</dbReference>
<evidence type="ECO:0000256" key="4">
    <source>
        <dbReference type="ARBA" id="ARBA00022692"/>
    </source>
</evidence>
<dbReference type="Pfam" id="PF05679">
    <property type="entry name" value="CHGN"/>
    <property type="match status" value="2"/>
</dbReference>
<evidence type="ECO:0000313" key="10">
    <source>
        <dbReference type="EMBL" id="KAE8297643.1"/>
    </source>
</evidence>
<dbReference type="GO" id="GO:0047238">
    <property type="term" value="F:glucuronosyl-N-acetylgalactosaminyl-proteoglycan 4-beta-N-acetylgalactosaminyltransferase activity"/>
    <property type="evidence" value="ECO:0007669"/>
    <property type="project" value="TreeGrafter"/>
</dbReference>
<evidence type="ECO:0000256" key="1">
    <source>
        <dbReference type="ARBA" id="ARBA00004447"/>
    </source>
</evidence>
<dbReference type="InterPro" id="IPR051227">
    <property type="entry name" value="CS_glycosyltransferase"/>
</dbReference>
<dbReference type="InterPro" id="IPR029044">
    <property type="entry name" value="Nucleotide-diphossugar_trans"/>
</dbReference>
<sequence length="483" mass="56066">MQQLFYENYEPKKGYIRDLHNSKIHRAITLHPKNPPYQYRLHSYMLSRKIADLRHRTIQLHREIVQMGRYGAAEPSREDLQLGVPPSFMRFHPRQREDVLEWEFLTGKYLFSSSDGQPPRRGMDSSQRQALDDIIMQVMEMINANAKTRGRVIDFKEIQYGYRRVNPLYGAEYVLDLLLLYKKHKGKTMTVPVRRHAYLQQTFSQIQFREEEEMDAKALASHINKESDSLSFLSNSLKMLVPFKLATSGQDQREPKEKKVNILVPLSGRYDIFVRFMANFERVCLIPNQNVKLLILLFSTDNNTERVKQVELMREYHMNDFLKRCRTNTALGEQSYFPIIFSQYDPKVVYAGKVPSNNHYVFTSKTGLWRNYGFGIVCVYKGDLVQAGGFDTSIQGWGLEDVDLFNKFVQSGIKLFRSTDTGIVHVHHPVICDPNLEAKQYKMCLGSKASSHGSTQQLAELWLEKNDHGFRRLASNNGSVRTA</sequence>
<evidence type="ECO:0000256" key="7">
    <source>
        <dbReference type="ARBA" id="ARBA00023034"/>
    </source>
</evidence>
<dbReference type="PANTHER" id="PTHR12369:SF42">
    <property type="entry name" value="CHONDROITIN SULFATE SYNTHASE 1"/>
    <property type="match status" value="1"/>
</dbReference>
<reference evidence="10 11" key="1">
    <citation type="submission" date="2019-07" db="EMBL/GenBank/DDBJ databases">
        <title>Chromosome genome assembly for large yellow croaker.</title>
        <authorList>
            <person name="Xiao S."/>
        </authorList>
    </citation>
    <scope>NUCLEOTIDE SEQUENCE [LARGE SCALE GENOMIC DNA]</scope>
    <source>
        <strain evidence="10">JMULYC20181020</strain>
        <tissue evidence="10">Muscle</tissue>
    </source>
</reference>
<dbReference type="EC" id="2.4.1.-" evidence="9"/>
<keyword evidence="4" id="KW-0812">Transmembrane</keyword>
<keyword evidence="3 9" id="KW-0808">Transferase</keyword>
<accession>A0A6G0J279</accession>
<dbReference type="EMBL" id="REGW02000004">
    <property type="protein sequence ID" value="KAE8297643.1"/>
    <property type="molecule type" value="Genomic_DNA"/>
</dbReference>
<evidence type="ECO:0000256" key="6">
    <source>
        <dbReference type="ARBA" id="ARBA00022989"/>
    </source>
</evidence>
<comment type="subcellular location">
    <subcellularLocation>
        <location evidence="1 9">Golgi apparatus</location>
        <location evidence="1 9">Golgi stack membrane</location>
        <topology evidence="1 9">Single-pass type II membrane protein</topology>
    </subcellularLocation>
</comment>
<evidence type="ECO:0000256" key="3">
    <source>
        <dbReference type="ARBA" id="ARBA00022679"/>
    </source>
</evidence>
<dbReference type="Gene3D" id="3.90.550.10">
    <property type="entry name" value="Spore Coat Polysaccharide Biosynthesis Protein SpsA, Chain A"/>
    <property type="match status" value="1"/>
</dbReference>
<keyword evidence="8" id="KW-0472">Membrane</keyword>
<evidence type="ECO:0000256" key="2">
    <source>
        <dbReference type="ARBA" id="ARBA00009239"/>
    </source>
</evidence>
<keyword evidence="7 9" id="KW-0333">Golgi apparatus</keyword>
<dbReference type="PANTHER" id="PTHR12369">
    <property type="entry name" value="CHONDROITIN SYNTHASE"/>
    <property type="match status" value="1"/>
</dbReference>
<name>A0A6G0J279_LARCR</name>
<keyword evidence="6" id="KW-1133">Transmembrane helix</keyword>
<dbReference type="Proteomes" id="UP000424527">
    <property type="component" value="Unassembled WGS sequence"/>
</dbReference>
<evidence type="ECO:0000256" key="9">
    <source>
        <dbReference type="RuleBase" id="RU364016"/>
    </source>
</evidence>
<comment type="similarity">
    <text evidence="2 9">Belongs to the chondroitin N-acetylgalactosaminyltransferase family.</text>
</comment>
<proteinExistence type="inferred from homology"/>
<dbReference type="AlphaFoldDB" id="A0A6G0J279"/>
<gene>
    <name evidence="10" type="ORF">D5F01_LYC04274</name>
</gene>
<dbReference type="GO" id="GO:0032580">
    <property type="term" value="C:Golgi cisterna membrane"/>
    <property type="evidence" value="ECO:0007669"/>
    <property type="project" value="UniProtKB-SubCell"/>
</dbReference>
<organism evidence="10 11">
    <name type="scientific">Larimichthys crocea</name>
    <name type="common">Large yellow croaker</name>
    <name type="synonym">Pseudosciaena crocea</name>
    <dbReference type="NCBI Taxonomy" id="215358"/>
    <lineage>
        <taxon>Eukaryota</taxon>
        <taxon>Metazoa</taxon>
        <taxon>Chordata</taxon>
        <taxon>Craniata</taxon>
        <taxon>Vertebrata</taxon>
        <taxon>Euteleostomi</taxon>
        <taxon>Actinopterygii</taxon>
        <taxon>Neopterygii</taxon>
        <taxon>Teleostei</taxon>
        <taxon>Neoteleostei</taxon>
        <taxon>Acanthomorphata</taxon>
        <taxon>Eupercaria</taxon>
        <taxon>Sciaenidae</taxon>
        <taxon>Larimichthys</taxon>
    </lineage>
</organism>
<comment type="caution">
    <text evidence="10">The sequence shown here is derived from an EMBL/GenBank/DDBJ whole genome shotgun (WGS) entry which is preliminary data.</text>
</comment>
<keyword evidence="11" id="KW-1185">Reference proteome</keyword>
<evidence type="ECO:0000256" key="5">
    <source>
        <dbReference type="ARBA" id="ARBA00022968"/>
    </source>
</evidence>
<dbReference type="InterPro" id="IPR008428">
    <property type="entry name" value="Chond_GalNAc"/>
</dbReference>
<protein>
    <recommendedName>
        <fullName evidence="9">Hexosyltransferase</fullName>
        <ecNumber evidence="9">2.4.1.-</ecNumber>
    </recommendedName>
</protein>
<evidence type="ECO:0000313" key="11">
    <source>
        <dbReference type="Proteomes" id="UP000424527"/>
    </source>
</evidence>
<evidence type="ECO:0000256" key="8">
    <source>
        <dbReference type="ARBA" id="ARBA00023136"/>
    </source>
</evidence>
<keyword evidence="5 9" id="KW-0735">Signal-anchor</keyword>